<evidence type="ECO:0000313" key="7">
    <source>
        <dbReference type="Proteomes" id="UP000463961"/>
    </source>
</evidence>
<dbReference type="RefSeq" id="WP_242451522.1">
    <property type="nucleotide sequence ID" value="NZ_AP022345.1"/>
</dbReference>
<evidence type="ECO:0000256" key="4">
    <source>
        <dbReference type="ARBA" id="ARBA00049244"/>
    </source>
</evidence>
<dbReference type="InterPro" id="IPR036397">
    <property type="entry name" value="RNaseH_sf"/>
</dbReference>
<protein>
    <recommendedName>
        <fullName evidence="1">DNA-directed DNA polymerase</fullName>
        <ecNumber evidence="1">2.7.7.7</ecNumber>
    </recommendedName>
</protein>
<accession>A0A679I612</accession>
<comment type="subunit">
    <text evidence="3">DNA polymerase III contains a core (composed of alpha, epsilon and theta chains) that associates with a tau subunit. This core dimerizes to form the POLIII' complex. PolIII' associates with the gamma complex (composed of gamma, delta, delta', psi and chi chains) and with the beta chain to form the complete DNA polymerase III complex.</text>
</comment>
<dbReference type="CDD" id="cd06127">
    <property type="entry name" value="DEDDh"/>
    <property type="match status" value="1"/>
</dbReference>
<dbReference type="NCBIfam" id="TIGR00573">
    <property type="entry name" value="dnaq"/>
    <property type="match status" value="1"/>
</dbReference>
<dbReference type="AlphaFoldDB" id="A0A679I612"/>
<dbReference type="Pfam" id="PF00929">
    <property type="entry name" value="RNase_T"/>
    <property type="match status" value="1"/>
</dbReference>
<dbReference type="SMART" id="SM00479">
    <property type="entry name" value="EXOIII"/>
    <property type="match status" value="1"/>
</dbReference>
<dbReference type="GO" id="GO:0003677">
    <property type="term" value="F:DNA binding"/>
    <property type="evidence" value="ECO:0007669"/>
    <property type="project" value="InterPro"/>
</dbReference>
<organism evidence="6 7">
    <name type="scientific">Fluviibacter phosphoraccumulans</name>
    <dbReference type="NCBI Taxonomy" id="1751046"/>
    <lineage>
        <taxon>Bacteria</taxon>
        <taxon>Pseudomonadati</taxon>
        <taxon>Pseudomonadota</taxon>
        <taxon>Betaproteobacteria</taxon>
        <taxon>Rhodocyclales</taxon>
        <taxon>Fluviibacteraceae</taxon>
        <taxon>Fluviibacter</taxon>
    </lineage>
</organism>
<dbReference type="PANTHER" id="PTHR30231:SF41">
    <property type="entry name" value="DNA POLYMERASE III SUBUNIT EPSILON"/>
    <property type="match status" value="1"/>
</dbReference>
<dbReference type="SUPFAM" id="SSF53098">
    <property type="entry name" value="Ribonuclease H-like"/>
    <property type="match status" value="1"/>
</dbReference>
<sequence length="352" mass="38903">MEKLTARTRYLIASAVLSFLMAGPFVAMAIFAWAEGTLEHRAIFTHYFQQLFPLGVLLTVVALVIGFAILNGLFRAYVTGMAATAEQLTVMLSSNRDLRVAVDGPPELRSVIGAMNRLADQRDHKIDEVEARINEQRSIYQALCERSAASTVLDHPLHSLIYTAFDTETTGLQPSQGDEIIQIGALRVSAGHIDADHAFEALVDPQRPISPESEKIHGITDQQVRGKPTIKQVLPEFYDFCEGSVLLGHNVAFDMRFLQMKEQSIRVVFRQPVIDTLLLSAVAYPNQPHHSLEASMALLGVEIEHRHSAYSDAVATAQVFLKLVPLLEARGIITLGQAIEASKKTPYARLSY</sequence>
<dbReference type="InterPro" id="IPR006054">
    <property type="entry name" value="DnaQ"/>
</dbReference>
<name>A0A679I612_9RHOO</name>
<gene>
    <name evidence="6" type="ORF">ICHIAU1_22260</name>
</gene>
<dbReference type="FunFam" id="3.30.420.10:FF:000045">
    <property type="entry name" value="3'-5' exonuclease DinG"/>
    <property type="match status" value="1"/>
</dbReference>
<dbReference type="PANTHER" id="PTHR30231">
    <property type="entry name" value="DNA POLYMERASE III SUBUNIT EPSILON"/>
    <property type="match status" value="1"/>
</dbReference>
<dbReference type="InterPro" id="IPR013520">
    <property type="entry name" value="Ribonucl_H"/>
</dbReference>
<dbReference type="EC" id="2.7.7.7" evidence="1"/>
<evidence type="ECO:0000256" key="1">
    <source>
        <dbReference type="ARBA" id="ARBA00012417"/>
    </source>
</evidence>
<dbReference type="EMBL" id="AP022345">
    <property type="protein sequence ID" value="BBU69943.1"/>
    <property type="molecule type" value="Genomic_DNA"/>
</dbReference>
<proteinExistence type="predicted"/>
<reference evidence="7" key="1">
    <citation type="submission" date="2020-01" db="EMBL/GenBank/DDBJ databases">
        <title>Phosphoaccumulans saitamaens gen. nov., sp. nov., a polyphosphate accumulating bacterium isolated from surface river water.</title>
        <authorList>
            <person name="Watanabe K."/>
            <person name="Suda W."/>
        </authorList>
    </citation>
    <scope>NUCLEOTIDE SEQUENCE [LARGE SCALE GENOMIC DNA]</scope>
    <source>
        <strain evidence="7">ICHIAU1</strain>
    </source>
</reference>
<feature type="domain" description="Exonuclease" evidence="5">
    <location>
        <begin position="161"/>
        <end position="329"/>
    </location>
</feature>
<evidence type="ECO:0000256" key="2">
    <source>
        <dbReference type="ARBA" id="ARBA00025483"/>
    </source>
</evidence>
<keyword evidence="7" id="KW-1185">Reference proteome</keyword>
<comment type="function">
    <text evidence="2">DNA polymerase III is a complex, multichain enzyme responsible for most of the replicative synthesis in bacteria. The epsilon subunit contain the editing function and is a proofreading 3'-5' exonuclease.</text>
</comment>
<dbReference type="Gene3D" id="3.30.420.10">
    <property type="entry name" value="Ribonuclease H-like superfamily/Ribonuclease H"/>
    <property type="match status" value="1"/>
</dbReference>
<comment type="catalytic activity">
    <reaction evidence="4">
        <text>DNA(n) + a 2'-deoxyribonucleoside 5'-triphosphate = DNA(n+1) + diphosphate</text>
        <dbReference type="Rhea" id="RHEA:22508"/>
        <dbReference type="Rhea" id="RHEA-COMP:17339"/>
        <dbReference type="Rhea" id="RHEA-COMP:17340"/>
        <dbReference type="ChEBI" id="CHEBI:33019"/>
        <dbReference type="ChEBI" id="CHEBI:61560"/>
        <dbReference type="ChEBI" id="CHEBI:173112"/>
        <dbReference type="EC" id="2.7.7.7"/>
    </reaction>
</comment>
<dbReference type="GO" id="GO:0008408">
    <property type="term" value="F:3'-5' exonuclease activity"/>
    <property type="evidence" value="ECO:0007669"/>
    <property type="project" value="TreeGrafter"/>
</dbReference>
<evidence type="ECO:0000259" key="5">
    <source>
        <dbReference type="SMART" id="SM00479"/>
    </source>
</evidence>
<dbReference type="Proteomes" id="UP000463961">
    <property type="component" value="Chromosome"/>
</dbReference>
<evidence type="ECO:0000256" key="3">
    <source>
        <dbReference type="ARBA" id="ARBA00026073"/>
    </source>
</evidence>
<dbReference type="GO" id="GO:0045004">
    <property type="term" value="P:DNA replication proofreading"/>
    <property type="evidence" value="ECO:0007669"/>
    <property type="project" value="TreeGrafter"/>
</dbReference>
<dbReference type="InterPro" id="IPR012337">
    <property type="entry name" value="RNaseH-like_sf"/>
</dbReference>
<evidence type="ECO:0000313" key="6">
    <source>
        <dbReference type="EMBL" id="BBU69943.1"/>
    </source>
</evidence>
<dbReference type="GO" id="GO:0003887">
    <property type="term" value="F:DNA-directed DNA polymerase activity"/>
    <property type="evidence" value="ECO:0007669"/>
    <property type="project" value="UniProtKB-EC"/>
</dbReference>
<dbReference type="GO" id="GO:0005829">
    <property type="term" value="C:cytosol"/>
    <property type="evidence" value="ECO:0007669"/>
    <property type="project" value="TreeGrafter"/>
</dbReference>